<gene>
    <name evidence="1" type="ORF">WFZ86_20020</name>
</gene>
<protein>
    <recommendedName>
        <fullName evidence="3">Immunity protein 53</fullName>
    </recommendedName>
</protein>
<keyword evidence="2" id="KW-1185">Reference proteome</keyword>
<proteinExistence type="predicted"/>
<dbReference type="EMBL" id="JBCGDP010000052">
    <property type="protein sequence ID" value="MEM0578794.1"/>
    <property type="molecule type" value="Genomic_DNA"/>
</dbReference>
<evidence type="ECO:0000313" key="2">
    <source>
        <dbReference type="Proteomes" id="UP001468798"/>
    </source>
</evidence>
<sequence length="93" mass="10790">MEIEIILVEIIKILEKEEPKNENLIQLCKNCKGGNWESKAYFRFVNPNNANQPNSEWQFQDNVIIEHNEIGTIVIDLLKNNKIGGIELLNQLK</sequence>
<comment type="caution">
    <text evidence="1">The sequence shown here is derived from an EMBL/GenBank/DDBJ whole genome shotgun (WGS) entry which is preliminary data.</text>
</comment>
<reference evidence="1 2" key="1">
    <citation type="submission" date="2024-03" db="EMBL/GenBank/DDBJ databases">
        <title>Two novel species of the genus Flavobacterium exhibiting potentially degradation of complex polysaccharides.</title>
        <authorList>
            <person name="Lian X."/>
        </authorList>
    </citation>
    <scope>NUCLEOTIDE SEQUENCE [LARGE SCALE GENOMIC DNA]</scope>
    <source>
        <strain evidence="1 2">N6</strain>
    </source>
</reference>
<organism evidence="1 2">
    <name type="scientific">Flavobacterium polysaccharolyticum</name>
    <dbReference type="NCBI Taxonomy" id="3133148"/>
    <lineage>
        <taxon>Bacteria</taxon>
        <taxon>Pseudomonadati</taxon>
        <taxon>Bacteroidota</taxon>
        <taxon>Flavobacteriia</taxon>
        <taxon>Flavobacteriales</taxon>
        <taxon>Flavobacteriaceae</taxon>
        <taxon>Flavobacterium</taxon>
    </lineage>
</organism>
<name>A0ABU9NX30_9FLAO</name>
<evidence type="ECO:0000313" key="1">
    <source>
        <dbReference type="EMBL" id="MEM0578794.1"/>
    </source>
</evidence>
<accession>A0ABU9NX30</accession>
<dbReference type="RefSeq" id="WP_342693593.1">
    <property type="nucleotide sequence ID" value="NZ_JBCGDP010000052.1"/>
</dbReference>
<evidence type="ECO:0008006" key="3">
    <source>
        <dbReference type="Google" id="ProtNLM"/>
    </source>
</evidence>
<dbReference type="Proteomes" id="UP001468798">
    <property type="component" value="Unassembled WGS sequence"/>
</dbReference>